<dbReference type="AlphaFoldDB" id="A0A914PMD7"/>
<protein>
    <submittedName>
        <fullName evidence="3">Uncharacterized protein</fullName>
    </submittedName>
</protein>
<evidence type="ECO:0000256" key="1">
    <source>
        <dbReference type="SAM" id="MobiDB-lite"/>
    </source>
</evidence>
<dbReference type="WBParaSite" id="PDA_v2.g19651.t1">
    <property type="protein sequence ID" value="PDA_v2.g19651.t1"/>
    <property type="gene ID" value="PDA_v2.g19651"/>
</dbReference>
<feature type="region of interest" description="Disordered" evidence="1">
    <location>
        <begin position="1"/>
        <end position="36"/>
    </location>
</feature>
<feature type="compositionally biased region" description="Basic and acidic residues" evidence="1">
    <location>
        <begin position="14"/>
        <end position="28"/>
    </location>
</feature>
<evidence type="ECO:0000313" key="3">
    <source>
        <dbReference type="WBParaSite" id="PDA_v2.g19651.t1"/>
    </source>
</evidence>
<feature type="compositionally biased region" description="Low complexity" evidence="1">
    <location>
        <begin position="220"/>
        <end position="230"/>
    </location>
</feature>
<dbReference type="Proteomes" id="UP000887578">
    <property type="component" value="Unplaced"/>
</dbReference>
<reference evidence="3" key="1">
    <citation type="submission" date="2022-11" db="UniProtKB">
        <authorList>
            <consortium name="WormBaseParasite"/>
        </authorList>
    </citation>
    <scope>IDENTIFICATION</scope>
</reference>
<evidence type="ECO:0000313" key="2">
    <source>
        <dbReference type="Proteomes" id="UP000887578"/>
    </source>
</evidence>
<feature type="region of interest" description="Disordered" evidence="1">
    <location>
        <begin position="202"/>
        <end position="232"/>
    </location>
</feature>
<proteinExistence type="predicted"/>
<keyword evidence="2" id="KW-1185">Reference proteome</keyword>
<sequence length="245" mass="26922">MEILESMKNAFKLAEQEEKERQGEKEGGENSVNLSENFGGYYGDEKLEGKMNANISLKTTFNNSVEQYHADPTSFSQNYSYENSKTEQTNLSTTDYAVTPTTSLTKNIGYESLDATNINSSFVPNPTDGTVKEKMTTIPLNNYEQTEIHSEINPTNNIPVTEQTPLFTITDSIINPSLPAVNTLNENIETENIIYIESPEDEQKCMGDPGEPGNDGYDGADGLPGLNGLPGDDGEKLIYGDICNC</sequence>
<organism evidence="2 3">
    <name type="scientific">Panagrolaimus davidi</name>
    <dbReference type="NCBI Taxonomy" id="227884"/>
    <lineage>
        <taxon>Eukaryota</taxon>
        <taxon>Metazoa</taxon>
        <taxon>Ecdysozoa</taxon>
        <taxon>Nematoda</taxon>
        <taxon>Chromadorea</taxon>
        <taxon>Rhabditida</taxon>
        <taxon>Tylenchina</taxon>
        <taxon>Panagrolaimomorpha</taxon>
        <taxon>Panagrolaimoidea</taxon>
        <taxon>Panagrolaimidae</taxon>
        <taxon>Panagrolaimus</taxon>
    </lineage>
</organism>
<name>A0A914PMD7_9BILA</name>
<accession>A0A914PMD7</accession>